<dbReference type="SMART" id="SM00823">
    <property type="entry name" value="PKS_PP"/>
    <property type="match status" value="1"/>
</dbReference>
<gene>
    <name evidence="5" type="ORF">ETSY1_18745</name>
</gene>
<dbReference type="Gene3D" id="1.10.10.1830">
    <property type="entry name" value="Non-ribosomal peptide synthase, adenylation domain"/>
    <property type="match status" value="1"/>
</dbReference>
<dbReference type="Pfam" id="PF00668">
    <property type="entry name" value="Condensation"/>
    <property type="match status" value="1"/>
</dbReference>
<evidence type="ECO:0000313" key="6">
    <source>
        <dbReference type="Proteomes" id="UP000019141"/>
    </source>
</evidence>
<sequence>MTAAELLHELHRLGVHLSANGDRLVCEAPKGVLTSGLQAQLQSHKAEILRLLTQAETVAQLPRPRLQPRPQAGEIPLSPGQLRLWQMEQLEPGRAAYHIPAAFRLRGRLQVERLVQSLAEIVQRHESLRTVFVDSGGGPVQRIAPQGEVAWRRVTLPADASEAFVMQQLQHEAMRPFDVSQGPLCRVWIGELAPMDHVLLITMYHMVSDGWSFALLFHELSSLYSAFVQQLPSPLAPLAVQYGDYAYWQHQWRHEGGFAAQLAYWDKHLQGDLAAVALPLPPPQTAPGAPSGATQPLMIDAELTARLKTLSQQAGCTLFMTVLAAFNALLHQYSGQEDILICSPVAGRHHLETEAMIGFFNNLIVLRGDLTGNPPFIAFLSRVRQMVLDAYQHQEVPFQQVAELPQVKRIPLCRAAFDFQDAAAWSLELPGLSATYIDVDTASADFELALLMDEDGDQLCGVWRYPSARFEARAIESLQADFEAILRAIVAQPDTPVAELLPQPLLRAEEAMATSRPAQKPDLLPVDGLELKLQKMWSEVLGLPTVELEADFFALGGHSLLAVELVNAMTVQLGYPLPPSILLQAPTVRQLAEALRQHDGVCAWSPLVPIQAGGVRPPLFLIHAAGGNIFIYRDLAKHLGPEQPVYGLQSQGLDGHQPLLTTVPEMAARYVREIQVVQPEGPYWLGGYCMGGTVAYEVAQQLYRQGHEVALLALFETYNWSQLKPETLADRALYWAQKVEFHLRNFYLLERGDRRTFLREKWSVIQERRQVWMGDLKRWAGLSRTDGHRAYQTLLAQLWQVNDDAADAYQPEPYPGRITHFRTAKEYRAFEDPRVGWEPLAKEGVDQHTLSAYPAGTLVEPFVAQTAARLQNCLAQGCSVDPAAR</sequence>
<reference evidence="5 6" key="1">
    <citation type="journal article" date="2014" name="Nature">
        <title>An environmental bacterial taxon with a large and distinct metabolic repertoire.</title>
        <authorList>
            <person name="Wilson M.C."/>
            <person name="Mori T."/>
            <person name="Ruckert C."/>
            <person name="Uria A.R."/>
            <person name="Helf M.J."/>
            <person name="Takada K."/>
            <person name="Gernert C."/>
            <person name="Steffens U.A."/>
            <person name="Heycke N."/>
            <person name="Schmitt S."/>
            <person name="Rinke C."/>
            <person name="Helfrich E.J."/>
            <person name="Brachmann A.O."/>
            <person name="Gurgui C."/>
            <person name="Wakimoto T."/>
            <person name="Kracht M."/>
            <person name="Crusemann M."/>
            <person name="Hentschel U."/>
            <person name="Abe I."/>
            <person name="Matsunaga S."/>
            <person name="Kalinowski J."/>
            <person name="Takeyama H."/>
            <person name="Piel J."/>
        </authorList>
    </citation>
    <scope>NUCLEOTIDE SEQUENCE [LARGE SCALE GENOMIC DNA]</scope>
    <source>
        <strain evidence="6">TSY1</strain>
    </source>
</reference>
<dbReference type="PANTHER" id="PTHR45527:SF1">
    <property type="entry name" value="FATTY ACID SYNTHASE"/>
    <property type="match status" value="1"/>
</dbReference>
<dbReference type="InterPro" id="IPR006162">
    <property type="entry name" value="Ppantetheine_attach_site"/>
</dbReference>
<dbReference type="GO" id="GO:0047527">
    <property type="term" value="F:2,3-dihydroxybenzoate-serine ligase activity"/>
    <property type="evidence" value="ECO:0007669"/>
    <property type="project" value="TreeGrafter"/>
</dbReference>
<evidence type="ECO:0000259" key="4">
    <source>
        <dbReference type="PROSITE" id="PS50075"/>
    </source>
</evidence>
<dbReference type="CDD" id="cd19531">
    <property type="entry name" value="LCL_NRPS-like"/>
    <property type="match status" value="1"/>
</dbReference>
<evidence type="ECO:0000256" key="3">
    <source>
        <dbReference type="ARBA" id="ARBA00022553"/>
    </source>
</evidence>
<dbReference type="SUPFAM" id="SSF47336">
    <property type="entry name" value="ACP-like"/>
    <property type="match status" value="1"/>
</dbReference>
<dbReference type="InterPro" id="IPR001031">
    <property type="entry name" value="Thioesterase"/>
</dbReference>
<feature type="domain" description="Carrier" evidence="4">
    <location>
        <begin position="524"/>
        <end position="599"/>
    </location>
</feature>
<dbReference type="GO" id="GO:0009366">
    <property type="term" value="C:enterobactin synthetase complex"/>
    <property type="evidence" value="ECO:0007669"/>
    <property type="project" value="TreeGrafter"/>
</dbReference>
<evidence type="ECO:0000256" key="1">
    <source>
        <dbReference type="ARBA" id="ARBA00001957"/>
    </source>
</evidence>
<dbReference type="InterPro" id="IPR001242">
    <property type="entry name" value="Condensation_dom"/>
</dbReference>
<organism evidence="5 6">
    <name type="scientific">Entotheonella factor</name>
    <dbReference type="NCBI Taxonomy" id="1429438"/>
    <lineage>
        <taxon>Bacteria</taxon>
        <taxon>Pseudomonadati</taxon>
        <taxon>Nitrospinota/Tectimicrobiota group</taxon>
        <taxon>Candidatus Tectimicrobiota</taxon>
        <taxon>Candidatus Entotheonellia</taxon>
        <taxon>Candidatus Entotheonellales</taxon>
        <taxon>Candidatus Entotheonellaceae</taxon>
        <taxon>Candidatus Entotheonella</taxon>
    </lineage>
</organism>
<evidence type="ECO:0000256" key="2">
    <source>
        <dbReference type="ARBA" id="ARBA00022450"/>
    </source>
</evidence>
<dbReference type="Gene3D" id="3.40.50.1820">
    <property type="entry name" value="alpha/beta hydrolase"/>
    <property type="match status" value="1"/>
</dbReference>
<dbReference type="Pfam" id="PF00975">
    <property type="entry name" value="Thioesterase"/>
    <property type="match status" value="1"/>
</dbReference>
<dbReference type="Pfam" id="PF00550">
    <property type="entry name" value="PP-binding"/>
    <property type="match status" value="1"/>
</dbReference>
<dbReference type="HOGENOM" id="CLU_013851_0_0_7"/>
<dbReference type="PROSITE" id="PS50075">
    <property type="entry name" value="CARRIER"/>
    <property type="match status" value="1"/>
</dbReference>
<keyword evidence="6" id="KW-1185">Reference proteome</keyword>
<accession>W4LL39</accession>
<comment type="cofactor">
    <cofactor evidence="1">
        <name>pantetheine 4'-phosphate</name>
        <dbReference type="ChEBI" id="CHEBI:47942"/>
    </cofactor>
</comment>
<dbReference type="InterPro" id="IPR023213">
    <property type="entry name" value="CAT-like_dom_sf"/>
</dbReference>
<keyword evidence="3" id="KW-0597">Phosphoprotein</keyword>
<dbReference type="Pfam" id="PF18563">
    <property type="entry name" value="TubC_N"/>
    <property type="match status" value="1"/>
</dbReference>
<dbReference type="SUPFAM" id="SSF52777">
    <property type="entry name" value="CoA-dependent acyltransferases"/>
    <property type="match status" value="2"/>
</dbReference>
<keyword evidence="2" id="KW-0596">Phosphopantetheine</keyword>
<dbReference type="Proteomes" id="UP000019141">
    <property type="component" value="Unassembled WGS sequence"/>
</dbReference>
<dbReference type="Gene3D" id="3.30.559.10">
    <property type="entry name" value="Chloramphenicol acetyltransferase-like domain"/>
    <property type="match status" value="1"/>
</dbReference>
<dbReference type="GO" id="GO:0031177">
    <property type="term" value="F:phosphopantetheine binding"/>
    <property type="evidence" value="ECO:0007669"/>
    <property type="project" value="InterPro"/>
</dbReference>
<dbReference type="PATRIC" id="fig|1429438.4.peg.3658"/>
<name>W4LL39_ENTF1</name>
<dbReference type="InterPro" id="IPR041464">
    <property type="entry name" value="TubC_N"/>
</dbReference>
<dbReference type="GO" id="GO:0005829">
    <property type="term" value="C:cytosol"/>
    <property type="evidence" value="ECO:0007669"/>
    <property type="project" value="TreeGrafter"/>
</dbReference>
<dbReference type="InterPro" id="IPR029058">
    <property type="entry name" value="AB_hydrolase_fold"/>
</dbReference>
<dbReference type="Gene3D" id="3.30.559.30">
    <property type="entry name" value="Nonribosomal peptide synthetase, condensation domain"/>
    <property type="match status" value="1"/>
</dbReference>
<dbReference type="SUPFAM" id="SSF53474">
    <property type="entry name" value="alpha/beta-Hydrolases"/>
    <property type="match status" value="1"/>
</dbReference>
<protein>
    <recommendedName>
        <fullName evidence="4">Carrier domain-containing protein</fullName>
    </recommendedName>
</protein>
<dbReference type="GO" id="GO:0043041">
    <property type="term" value="P:amino acid activation for nonribosomal peptide biosynthetic process"/>
    <property type="evidence" value="ECO:0007669"/>
    <property type="project" value="TreeGrafter"/>
</dbReference>
<comment type="caution">
    <text evidence="5">The sequence shown here is derived from an EMBL/GenBank/DDBJ whole genome shotgun (WGS) entry which is preliminary data.</text>
</comment>
<dbReference type="PANTHER" id="PTHR45527">
    <property type="entry name" value="NONRIBOSOMAL PEPTIDE SYNTHETASE"/>
    <property type="match status" value="1"/>
</dbReference>
<dbReference type="InterPro" id="IPR009081">
    <property type="entry name" value="PP-bd_ACP"/>
</dbReference>
<dbReference type="EMBL" id="AZHW01000555">
    <property type="protein sequence ID" value="ETW98425.1"/>
    <property type="molecule type" value="Genomic_DNA"/>
</dbReference>
<dbReference type="PROSITE" id="PS00012">
    <property type="entry name" value="PHOSPHOPANTETHEINE"/>
    <property type="match status" value="1"/>
</dbReference>
<dbReference type="Gene3D" id="1.10.1200.10">
    <property type="entry name" value="ACP-like"/>
    <property type="match status" value="1"/>
</dbReference>
<dbReference type="InterPro" id="IPR044894">
    <property type="entry name" value="TubC_N_sf"/>
</dbReference>
<dbReference type="GO" id="GO:0009239">
    <property type="term" value="P:enterobactin biosynthetic process"/>
    <property type="evidence" value="ECO:0007669"/>
    <property type="project" value="TreeGrafter"/>
</dbReference>
<dbReference type="InterPro" id="IPR036736">
    <property type="entry name" value="ACP-like_sf"/>
</dbReference>
<dbReference type="InterPro" id="IPR020806">
    <property type="entry name" value="PKS_PP-bd"/>
</dbReference>
<proteinExistence type="predicted"/>
<dbReference type="AlphaFoldDB" id="W4LL39"/>
<evidence type="ECO:0000313" key="5">
    <source>
        <dbReference type="EMBL" id="ETW98425.1"/>
    </source>
</evidence>